<comment type="caution">
    <text evidence="1">The sequence shown here is derived from an EMBL/GenBank/DDBJ whole genome shotgun (WGS) entry which is preliminary data.</text>
</comment>
<dbReference type="Proteomes" id="UP001386955">
    <property type="component" value="Unassembled WGS sequence"/>
</dbReference>
<protein>
    <submittedName>
        <fullName evidence="1">Uncharacterized protein</fullName>
    </submittedName>
</protein>
<accession>A0AAN9SXR4</accession>
<gene>
    <name evidence="1" type="ORF">VNO78_13569</name>
</gene>
<sequence>MGIRRLCSPSNWVFECATIGKKNVAVAAFPPLVQGEKETETLEIELVTHLLRWGLGWIKGCSSFFSEDWVSVFWGSGHPSFFRAFFSEIGLLCTERLGRVRVKN</sequence>
<reference evidence="1 2" key="1">
    <citation type="submission" date="2024-01" db="EMBL/GenBank/DDBJ databases">
        <title>The genomes of 5 underutilized Papilionoideae crops provide insights into root nodulation and disease resistanc.</title>
        <authorList>
            <person name="Jiang F."/>
        </authorList>
    </citation>
    <scope>NUCLEOTIDE SEQUENCE [LARGE SCALE GENOMIC DNA]</scope>
    <source>
        <strain evidence="1">DUOXIRENSHENG_FW03</strain>
        <tissue evidence="1">Leaves</tissue>
    </source>
</reference>
<evidence type="ECO:0000313" key="2">
    <source>
        <dbReference type="Proteomes" id="UP001386955"/>
    </source>
</evidence>
<organism evidence="1 2">
    <name type="scientific">Psophocarpus tetragonolobus</name>
    <name type="common">Winged bean</name>
    <name type="synonym">Dolichos tetragonolobus</name>
    <dbReference type="NCBI Taxonomy" id="3891"/>
    <lineage>
        <taxon>Eukaryota</taxon>
        <taxon>Viridiplantae</taxon>
        <taxon>Streptophyta</taxon>
        <taxon>Embryophyta</taxon>
        <taxon>Tracheophyta</taxon>
        <taxon>Spermatophyta</taxon>
        <taxon>Magnoliopsida</taxon>
        <taxon>eudicotyledons</taxon>
        <taxon>Gunneridae</taxon>
        <taxon>Pentapetalae</taxon>
        <taxon>rosids</taxon>
        <taxon>fabids</taxon>
        <taxon>Fabales</taxon>
        <taxon>Fabaceae</taxon>
        <taxon>Papilionoideae</taxon>
        <taxon>50 kb inversion clade</taxon>
        <taxon>NPAAA clade</taxon>
        <taxon>indigoferoid/millettioid clade</taxon>
        <taxon>Phaseoleae</taxon>
        <taxon>Psophocarpus</taxon>
    </lineage>
</organism>
<dbReference type="EMBL" id="JAYMYS010000003">
    <property type="protein sequence ID" value="KAK7401794.1"/>
    <property type="molecule type" value="Genomic_DNA"/>
</dbReference>
<evidence type="ECO:0000313" key="1">
    <source>
        <dbReference type="EMBL" id="KAK7401794.1"/>
    </source>
</evidence>
<name>A0AAN9SXR4_PSOTE</name>
<keyword evidence="2" id="KW-1185">Reference proteome</keyword>
<proteinExistence type="predicted"/>
<dbReference type="AlphaFoldDB" id="A0AAN9SXR4"/>